<gene>
    <name evidence="2" type="ORF">JYB85_18010</name>
</gene>
<reference evidence="2 3" key="1">
    <citation type="submission" date="2021-03" db="EMBL/GenBank/DDBJ databases">
        <title>Novel species identification of genus Shewanella.</title>
        <authorList>
            <person name="Liu G."/>
            <person name="Zhang Q."/>
        </authorList>
    </citation>
    <scope>NUCLEOTIDE SEQUENCE [LARGE SCALE GENOMIC DNA]</scope>
    <source>
        <strain evidence="2 3">FJAT-52962</strain>
    </source>
</reference>
<dbReference type="Pfam" id="PF05099">
    <property type="entry name" value="TerB"/>
    <property type="match status" value="1"/>
</dbReference>
<dbReference type="RefSeq" id="WP_207380388.1">
    <property type="nucleotide sequence ID" value="NZ_CP071502.1"/>
</dbReference>
<dbReference type="InterPro" id="IPR029024">
    <property type="entry name" value="TerB-like"/>
</dbReference>
<dbReference type="SUPFAM" id="SSF158682">
    <property type="entry name" value="TerB-like"/>
    <property type="match status" value="1"/>
</dbReference>
<dbReference type="Gene3D" id="1.10.3680.10">
    <property type="entry name" value="TerB-like"/>
    <property type="match status" value="1"/>
</dbReference>
<evidence type="ECO:0000313" key="2">
    <source>
        <dbReference type="EMBL" id="QSX37118.1"/>
    </source>
</evidence>
<proteinExistence type="predicted"/>
<sequence>MIAALKNLLNAKWQQAGQPEEDIGLAAAVMLVEVVLADDELSQTESRLLPELLMELLEINETAANQLIADAKLHHQSATSLFEFTDKLNHRFDLQQKQALLLAMWRLAFADGKLCRYEEQIIRKSADLLHLRHSEVIQLRNRVLAETGE</sequence>
<organism evidence="2 3">
    <name type="scientific">Shewanella sedimentimangrovi</name>
    <dbReference type="NCBI Taxonomy" id="2814293"/>
    <lineage>
        <taxon>Bacteria</taxon>
        <taxon>Pseudomonadati</taxon>
        <taxon>Pseudomonadota</taxon>
        <taxon>Gammaproteobacteria</taxon>
        <taxon>Alteromonadales</taxon>
        <taxon>Shewanellaceae</taxon>
        <taxon>Shewanella</taxon>
    </lineage>
</organism>
<dbReference type="EMBL" id="CP071502">
    <property type="protein sequence ID" value="QSX37118.1"/>
    <property type="molecule type" value="Genomic_DNA"/>
</dbReference>
<feature type="domain" description="Co-chaperone DjlA N-terminal" evidence="1">
    <location>
        <begin position="25"/>
        <end position="140"/>
    </location>
</feature>
<evidence type="ECO:0000313" key="3">
    <source>
        <dbReference type="Proteomes" id="UP000663207"/>
    </source>
</evidence>
<dbReference type="Proteomes" id="UP000663207">
    <property type="component" value="Chromosome"/>
</dbReference>
<dbReference type="CDD" id="cd07313">
    <property type="entry name" value="terB_like_2"/>
    <property type="match status" value="1"/>
</dbReference>
<evidence type="ECO:0000259" key="1">
    <source>
        <dbReference type="Pfam" id="PF05099"/>
    </source>
</evidence>
<keyword evidence="3" id="KW-1185">Reference proteome</keyword>
<name>A0ABX7R2P2_9GAMM</name>
<protein>
    <submittedName>
        <fullName evidence="2">TerB family tellurite resistance protein</fullName>
    </submittedName>
</protein>
<dbReference type="InterPro" id="IPR007791">
    <property type="entry name" value="DjlA_N"/>
</dbReference>
<accession>A0ABX7R2P2</accession>